<dbReference type="Pfam" id="PF00011">
    <property type="entry name" value="HSP20"/>
    <property type="match status" value="1"/>
</dbReference>
<dbReference type="InterPro" id="IPR044587">
    <property type="entry name" value="HSP21-like"/>
</dbReference>
<keyword evidence="6" id="KW-1185">Reference proteome</keyword>
<keyword evidence="1" id="KW-0346">Stress response</keyword>
<dbReference type="AlphaFoldDB" id="A0A5C1QQR4"/>
<dbReference type="InterPro" id="IPR008978">
    <property type="entry name" value="HSP20-like_chaperone"/>
</dbReference>
<evidence type="ECO:0000256" key="3">
    <source>
        <dbReference type="RuleBase" id="RU003616"/>
    </source>
</evidence>
<protein>
    <submittedName>
        <fullName evidence="5">Hsp20/alpha crystallin family protein</fullName>
    </submittedName>
</protein>
<dbReference type="CDD" id="cd06464">
    <property type="entry name" value="ACD_sHsps-like"/>
    <property type="match status" value="1"/>
</dbReference>
<dbReference type="OrthoDB" id="327485at2"/>
<evidence type="ECO:0000313" key="5">
    <source>
        <dbReference type="EMBL" id="QEN09569.1"/>
    </source>
</evidence>
<evidence type="ECO:0000313" key="6">
    <source>
        <dbReference type="Proteomes" id="UP000324209"/>
    </source>
</evidence>
<feature type="domain" description="SHSP" evidence="4">
    <location>
        <begin position="29"/>
        <end position="133"/>
    </location>
</feature>
<dbReference type="RefSeq" id="WP_149487643.1">
    <property type="nucleotide sequence ID" value="NZ_CP036150.1"/>
</dbReference>
<dbReference type="Proteomes" id="UP000324209">
    <property type="component" value="Chromosome"/>
</dbReference>
<gene>
    <name evidence="5" type="ORF">EXM22_16865</name>
</gene>
<proteinExistence type="inferred from homology"/>
<evidence type="ECO:0000259" key="4">
    <source>
        <dbReference type="PROSITE" id="PS01031"/>
    </source>
</evidence>
<dbReference type="Gene3D" id="2.60.40.790">
    <property type="match status" value="1"/>
</dbReference>
<dbReference type="GO" id="GO:0009408">
    <property type="term" value="P:response to heat"/>
    <property type="evidence" value="ECO:0007669"/>
    <property type="project" value="InterPro"/>
</dbReference>
<dbReference type="EMBL" id="CP036150">
    <property type="protein sequence ID" value="QEN09569.1"/>
    <property type="molecule type" value="Genomic_DNA"/>
</dbReference>
<evidence type="ECO:0000256" key="1">
    <source>
        <dbReference type="ARBA" id="ARBA00023016"/>
    </source>
</evidence>
<organism evidence="5 6">
    <name type="scientific">Oceanispirochaeta crateris</name>
    <dbReference type="NCBI Taxonomy" id="2518645"/>
    <lineage>
        <taxon>Bacteria</taxon>
        <taxon>Pseudomonadati</taxon>
        <taxon>Spirochaetota</taxon>
        <taxon>Spirochaetia</taxon>
        <taxon>Spirochaetales</taxon>
        <taxon>Spirochaetaceae</taxon>
        <taxon>Oceanispirochaeta</taxon>
    </lineage>
</organism>
<evidence type="ECO:0000256" key="2">
    <source>
        <dbReference type="PROSITE-ProRule" id="PRU00285"/>
    </source>
</evidence>
<name>A0A5C1QQR4_9SPIO</name>
<sequence>MTNLAIRRNPVYTVNPWKEMERIFNTAISTDTEPRKPLVHVENEESRVVLTVELPGFASEDLDIQVNENLLTIKALQKGKKKKDEEITIFERSFVLPEDLNRESIKAEMKNGLLTLELLRKEKPAPLAIKVKG</sequence>
<dbReference type="PANTHER" id="PTHR46733">
    <property type="entry name" value="26.5 KDA HEAT SHOCK PROTEIN, MITOCHONDRIAL"/>
    <property type="match status" value="1"/>
</dbReference>
<dbReference type="SUPFAM" id="SSF49764">
    <property type="entry name" value="HSP20-like chaperones"/>
    <property type="match status" value="1"/>
</dbReference>
<dbReference type="PROSITE" id="PS01031">
    <property type="entry name" value="SHSP"/>
    <property type="match status" value="1"/>
</dbReference>
<dbReference type="KEGG" id="ock:EXM22_16865"/>
<comment type="similarity">
    <text evidence="2 3">Belongs to the small heat shock protein (HSP20) family.</text>
</comment>
<dbReference type="InterPro" id="IPR002068">
    <property type="entry name" value="A-crystallin/Hsp20_dom"/>
</dbReference>
<reference evidence="5 6" key="1">
    <citation type="submission" date="2019-02" db="EMBL/GenBank/DDBJ databases">
        <title>Complete Genome Sequence and Methylome Analysis of free living Spirochaetas.</title>
        <authorList>
            <person name="Fomenkov A."/>
            <person name="Dubinina G."/>
            <person name="Leshcheva N."/>
            <person name="Mikheeva N."/>
            <person name="Grabovich M."/>
            <person name="Vincze T."/>
            <person name="Roberts R.J."/>
        </authorList>
    </citation>
    <scope>NUCLEOTIDE SEQUENCE [LARGE SCALE GENOMIC DNA]</scope>
    <source>
        <strain evidence="5 6">K2</strain>
    </source>
</reference>
<dbReference type="PANTHER" id="PTHR46733:SF4">
    <property type="entry name" value="HEAT SHOCK PROTEIN 21, CHLOROPLASTIC"/>
    <property type="match status" value="1"/>
</dbReference>
<accession>A0A5C1QQR4</accession>